<dbReference type="AlphaFoldDB" id="A0AAD6EHP6"/>
<dbReference type="GeneID" id="81583268"/>
<dbReference type="Proteomes" id="UP001213799">
    <property type="component" value="Unassembled WGS sequence"/>
</dbReference>
<evidence type="ECO:0000313" key="1">
    <source>
        <dbReference type="EMBL" id="KAJ5616854.1"/>
    </source>
</evidence>
<comment type="caution">
    <text evidence="1">The sequence shown here is derived from an EMBL/GenBank/DDBJ whole genome shotgun (WGS) entry which is preliminary data.</text>
</comment>
<evidence type="ECO:0000313" key="2">
    <source>
        <dbReference type="Proteomes" id="UP001213799"/>
    </source>
</evidence>
<dbReference type="EMBL" id="JAQJAE010000001">
    <property type="protein sequence ID" value="KAJ5616854.1"/>
    <property type="molecule type" value="Genomic_DNA"/>
</dbReference>
<gene>
    <name evidence="1" type="ORF">N7537_001968</name>
</gene>
<name>A0AAD6EHP6_9EURO</name>
<proteinExistence type="predicted"/>
<keyword evidence="2" id="KW-1185">Reference proteome</keyword>
<reference evidence="1" key="2">
    <citation type="submission" date="2023-01" db="EMBL/GenBank/DDBJ databases">
        <authorList>
            <person name="Petersen C."/>
        </authorList>
    </citation>
    <scope>NUCLEOTIDE SEQUENCE</scope>
    <source>
        <strain evidence="1">IBT 12815</strain>
    </source>
</reference>
<reference evidence="1" key="1">
    <citation type="journal article" date="2023" name="IMA Fungus">
        <title>Comparative genomic study of the Penicillium genus elucidates a diverse pangenome and 15 lateral gene transfer events.</title>
        <authorList>
            <person name="Petersen C."/>
            <person name="Sorensen T."/>
            <person name="Nielsen M.R."/>
            <person name="Sondergaard T.E."/>
            <person name="Sorensen J.L."/>
            <person name="Fitzpatrick D.A."/>
            <person name="Frisvad J.C."/>
            <person name="Nielsen K.L."/>
        </authorList>
    </citation>
    <scope>NUCLEOTIDE SEQUENCE</scope>
    <source>
        <strain evidence="1">IBT 12815</strain>
    </source>
</reference>
<protein>
    <submittedName>
        <fullName evidence="1">Uncharacterized protein</fullName>
    </submittedName>
</protein>
<accession>A0AAD6EHP6</accession>
<dbReference type="RefSeq" id="XP_056758021.1">
    <property type="nucleotide sequence ID" value="XM_056893026.1"/>
</dbReference>
<sequence>MRIGAVMPGQSPPRLAHNLDEVADFGKLPRRIGGATGVEDGGVDGVAKLCLGGEIPLRGKRYCCYAAGNMESPV</sequence>
<organism evidence="1 2">
    <name type="scientific">Penicillium hordei</name>
    <dbReference type="NCBI Taxonomy" id="40994"/>
    <lineage>
        <taxon>Eukaryota</taxon>
        <taxon>Fungi</taxon>
        <taxon>Dikarya</taxon>
        <taxon>Ascomycota</taxon>
        <taxon>Pezizomycotina</taxon>
        <taxon>Eurotiomycetes</taxon>
        <taxon>Eurotiomycetidae</taxon>
        <taxon>Eurotiales</taxon>
        <taxon>Aspergillaceae</taxon>
        <taxon>Penicillium</taxon>
    </lineage>
</organism>